<reference evidence="3 4" key="1">
    <citation type="journal article" date="2011" name="Science">
        <title>The ecoresponsive genome of Daphnia pulex.</title>
        <authorList>
            <person name="Colbourne J.K."/>
            <person name="Pfrender M.E."/>
            <person name="Gilbert D."/>
            <person name="Thomas W.K."/>
            <person name="Tucker A."/>
            <person name="Oakley T.H."/>
            <person name="Tokishita S."/>
            <person name="Aerts A."/>
            <person name="Arnold G.J."/>
            <person name="Basu M.K."/>
            <person name="Bauer D.J."/>
            <person name="Caceres C.E."/>
            <person name="Carmel L."/>
            <person name="Casola C."/>
            <person name="Choi J.H."/>
            <person name="Detter J.C."/>
            <person name="Dong Q."/>
            <person name="Dusheyko S."/>
            <person name="Eads B.D."/>
            <person name="Frohlich T."/>
            <person name="Geiler-Samerotte K.A."/>
            <person name="Gerlach D."/>
            <person name="Hatcher P."/>
            <person name="Jogdeo S."/>
            <person name="Krijgsveld J."/>
            <person name="Kriventseva E.V."/>
            <person name="Kultz D."/>
            <person name="Laforsch C."/>
            <person name="Lindquist E."/>
            <person name="Lopez J."/>
            <person name="Manak J.R."/>
            <person name="Muller J."/>
            <person name="Pangilinan J."/>
            <person name="Patwardhan R.P."/>
            <person name="Pitluck S."/>
            <person name="Pritham E.J."/>
            <person name="Rechtsteiner A."/>
            <person name="Rho M."/>
            <person name="Rogozin I.B."/>
            <person name="Sakarya O."/>
            <person name="Salamov A."/>
            <person name="Schaack S."/>
            <person name="Shapiro H."/>
            <person name="Shiga Y."/>
            <person name="Skalitzky C."/>
            <person name="Smith Z."/>
            <person name="Souvorov A."/>
            <person name="Sung W."/>
            <person name="Tang Z."/>
            <person name="Tsuchiya D."/>
            <person name="Tu H."/>
            <person name="Vos H."/>
            <person name="Wang M."/>
            <person name="Wolf Y.I."/>
            <person name="Yamagata H."/>
            <person name="Yamada T."/>
            <person name="Ye Y."/>
            <person name="Shaw J.R."/>
            <person name="Andrews J."/>
            <person name="Crease T.J."/>
            <person name="Tang H."/>
            <person name="Lucas S.M."/>
            <person name="Robertson H.M."/>
            <person name="Bork P."/>
            <person name="Koonin E.V."/>
            <person name="Zdobnov E.M."/>
            <person name="Grigoriev I.V."/>
            <person name="Lynch M."/>
            <person name="Boore J.L."/>
        </authorList>
    </citation>
    <scope>NUCLEOTIDE SEQUENCE [LARGE SCALE GENOMIC DNA]</scope>
</reference>
<feature type="non-terminal residue" evidence="3">
    <location>
        <position position="1"/>
    </location>
</feature>
<keyword evidence="2" id="KW-0479">Metal-binding</keyword>
<evidence type="ECO:0000313" key="3">
    <source>
        <dbReference type="EMBL" id="EFX59941.1"/>
    </source>
</evidence>
<dbReference type="GO" id="GO:0004035">
    <property type="term" value="F:alkaline phosphatase activity"/>
    <property type="evidence" value="ECO:0007669"/>
    <property type="project" value="UniProtKB-EC"/>
</dbReference>
<dbReference type="OrthoDB" id="5818554at2759"/>
<evidence type="ECO:0000256" key="2">
    <source>
        <dbReference type="PIRSR" id="PIRSR601952-2"/>
    </source>
</evidence>
<dbReference type="SUPFAM" id="SSF53649">
    <property type="entry name" value="Alkaline phosphatase-like"/>
    <property type="match status" value="1"/>
</dbReference>
<dbReference type="EC" id="3.1.3.1" evidence="1"/>
<dbReference type="InterPro" id="IPR017850">
    <property type="entry name" value="Alkaline_phosphatase_core_sf"/>
</dbReference>
<evidence type="ECO:0000256" key="1">
    <source>
        <dbReference type="ARBA" id="ARBA00012647"/>
    </source>
</evidence>
<dbReference type="Proteomes" id="UP000000305">
    <property type="component" value="Unassembled WGS sequence"/>
</dbReference>
<sequence length="102" mass="11162">VVDNEVGLDKKPYNILTYANGPGFYDHLSGDGKGNVTRKDINTTEITSFEIHQPATAPLKSETHSGADVGIFAIAYDFVRVKNLGKNVHKIDTWQRGSTNVS</sequence>
<dbReference type="GO" id="GO:0046872">
    <property type="term" value="F:metal ion binding"/>
    <property type="evidence" value="ECO:0007669"/>
    <property type="project" value="UniProtKB-KW"/>
</dbReference>
<dbReference type="STRING" id="6669.E9I7T9"/>
<name>E9I7T9_DAPPU</name>
<feature type="binding site" evidence="2">
    <location>
        <position position="64"/>
    </location>
    <ligand>
        <name>Zn(2+)</name>
        <dbReference type="ChEBI" id="CHEBI:29105"/>
        <label>2</label>
    </ligand>
</feature>
<evidence type="ECO:0000313" key="4">
    <source>
        <dbReference type="Proteomes" id="UP000000305"/>
    </source>
</evidence>
<accession>E9I7T9</accession>
<keyword evidence="4" id="KW-1185">Reference proteome</keyword>
<dbReference type="EMBL" id="GL737488">
    <property type="protein sequence ID" value="EFX59941.1"/>
    <property type="molecule type" value="Genomic_DNA"/>
</dbReference>
<protein>
    <recommendedName>
        <fullName evidence="1">alkaline phosphatase</fullName>
        <ecNumber evidence="1">3.1.3.1</ecNumber>
    </recommendedName>
</protein>
<comment type="cofactor">
    <cofactor evidence="2">
        <name>Zn(2+)</name>
        <dbReference type="ChEBI" id="CHEBI:29105"/>
    </cofactor>
    <text evidence="2">Binds 2 Zn(2+) ions.</text>
</comment>
<dbReference type="KEGG" id="dpx:DAPPUDRAFT_126139"/>
<dbReference type="Gene3D" id="3.40.720.10">
    <property type="entry name" value="Alkaline Phosphatase, subunit A"/>
    <property type="match status" value="1"/>
</dbReference>
<dbReference type="InParanoid" id="E9I7T9"/>
<proteinExistence type="predicted"/>
<dbReference type="HOGENOM" id="CLU_2284407_0_0_1"/>
<gene>
    <name evidence="3" type="ORF">DAPPUDRAFT_126139</name>
</gene>
<keyword evidence="2" id="KW-0862">Zinc</keyword>
<dbReference type="InterPro" id="IPR001952">
    <property type="entry name" value="Alkaline_phosphatase"/>
</dbReference>
<organism evidence="3 4">
    <name type="scientific">Daphnia pulex</name>
    <name type="common">Water flea</name>
    <dbReference type="NCBI Taxonomy" id="6669"/>
    <lineage>
        <taxon>Eukaryota</taxon>
        <taxon>Metazoa</taxon>
        <taxon>Ecdysozoa</taxon>
        <taxon>Arthropoda</taxon>
        <taxon>Crustacea</taxon>
        <taxon>Branchiopoda</taxon>
        <taxon>Diplostraca</taxon>
        <taxon>Cladocera</taxon>
        <taxon>Anomopoda</taxon>
        <taxon>Daphniidae</taxon>
        <taxon>Daphnia</taxon>
    </lineage>
</organism>
<dbReference type="Pfam" id="PF00245">
    <property type="entry name" value="Alk_phosphatase"/>
    <property type="match status" value="1"/>
</dbReference>
<dbReference type="AlphaFoldDB" id="E9I7T9"/>